<dbReference type="InterPro" id="IPR005529">
    <property type="entry name" value="DUF321"/>
</dbReference>
<evidence type="ECO:0000313" key="2">
    <source>
        <dbReference type="EnsemblPlants" id="Bo5g109890.1"/>
    </source>
</evidence>
<feature type="domain" description="RNase H type-1" evidence="1">
    <location>
        <begin position="95"/>
        <end position="181"/>
    </location>
</feature>
<dbReference type="AlphaFoldDB" id="A0A0D3CI37"/>
<name>A0A0D3CI37_BRAOL</name>
<proteinExistence type="predicted"/>
<sequence length="214" mass="23950">MRVRVTNGFAGLGLTLLGKLEFPVLAGKLDYTVLTGKLDFTVLTEKLDFSVLVEHDFPVLAGKLDFAVYFAVLAGKLDFTVLAGKLDFALYRDAFTPSPNRLTAELRCIIWSLRSLGDLGFKDVVIGVDNQEAIKEISNASAWPRYRSFLDTIAGLRNSFEAVHFEHESMKTNFIARDISRSVLRDGRYQTYLALGGPAWLHNRIRNEALTIEC</sequence>
<protein>
    <recommendedName>
        <fullName evidence="1">RNase H type-1 domain-containing protein</fullName>
    </recommendedName>
</protein>
<reference evidence="2 3" key="1">
    <citation type="journal article" date="2014" name="Genome Biol.">
        <title>Transcriptome and methylome profiling reveals relics of genome dominance in the mesopolyploid Brassica oleracea.</title>
        <authorList>
            <person name="Parkin I.A."/>
            <person name="Koh C."/>
            <person name="Tang H."/>
            <person name="Robinson S.J."/>
            <person name="Kagale S."/>
            <person name="Clarke W.E."/>
            <person name="Town C.D."/>
            <person name="Nixon J."/>
            <person name="Krishnakumar V."/>
            <person name="Bidwell S.L."/>
            <person name="Denoeud F."/>
            <person name="Belcram H."/>
            <person name="Links M.G."/>
            <person name="Just J."/>
            <person name="Clarke C."/>
            <person name="Bender T."/>
            <person name="Huebert T."/>
            <person name="Mason A.S."/>
            <person name="Pires J.C."/>
            <person name="Barker G."/>
            <person name="Moore J."/>
            <person name="Walley P.G."/>
            <person name="Manoli S."/>
            <person name="Batley J."/>
            <person name="Edwards D."/>
            <person name="Nelson M.N."/>
            <person name="Wang X."/>
            <person name="Paterson A.H."/>
            <person name="King G."/>
            <person name="Bancroft I."/>
            <person name="Chalhoub B."/>
            <person name="Sharpe A.G."/>
        </authorList>
    </citation>
    <scope>NUCLEOTIDE SEQUENCE</scope>
    <source>
        <strain evidence="2 3">cv. TO1000</strain>
    </source>
</reference>
<keyword evidence="3" id="KW-1185">Reference proteome</keyword>
<accession>A0A0D3CI37</accession>
<dbReference type="Gene3D" id="3.30.420.10">
    <property type="entry name" value="Ribonuclease H-like superfamily/Ribonuclease H"/>
    <property type="match status" value="1"/>
</dbReference>
<dbReference type="HOGENOM" id="CLU_1290563_0_0_1"/>
<dbReference type="GO" id="GO:0004523">
    <property type="term" value="F:RNA-DNA hybrid ribonuclease activity"/>
    <property type="evidence" value="ECO:0007669"/>
    <property type="project" value="InterPro"/>
</dbReference>
<reference evidence="2" key="2">
    <citation type="submission" date="2015-03" db="UniProtKB">
        <authorList>
            <consortium name="EnsemblPlants"/>
        </authorList>
    </citation>
    <scope>IDENTIFICATION</scope>
</reference>
<dbReference type="Gramene" id="Bo5g109890.1">
    <property type="protein sequence ID" value="Bo5g109890.1"/>
    <property type="gene ID" value="Bo5g109890"/>
</dbReference>
<dbReference type="EnsemblPlants" id="Bo5g109890.1">
    <property type="protein sequence ID" value="Bo5g109890.1"/>
    <property type="gene ID" value="Bo5g109890"/>
</dbReference>
<dbReference type="InterPro" id="IPR002156">
    <property type="entry name" value="RNaseH_domain"/>
</dbReference>
<evidence type="ECO:0000313" key="3">
    <source>
        <dbReference type="Proteomes" id="UP000032141"/>
    </source>
</evidence>
<dbReference type="Pfam" id="PF03778">
    <property type="entry name" value="DUF321"/>
    <property type="match status" value="2"/>
</dbReference>
<organism evidence="2 3">
    <name type="scientific">Brassica oleracea var. oleracea</name>
    <dbReference type="NCBI Taxonomy" id="109376"/>
    <lineage>
        <taxon>Eukaryota</taxon>
        <taxon>Viridiplantae</taxon>
        <taxon>Streptophyta</taxon>
        <taxon>Embryophyta</taxon>
        <taxon>Tracheophyta</taxon>
        <taxon>Spermatophyta</taxon>
        <taxon>Magnoliopsida</taxon>
        <taxon>eudicotyledons</taxon>
        <taxon>Gunneridae</taxon>
        <taxon>Pentapetalae</taxon>
        <taxon>rosids</taxon>
        <taxon>malvids</taxon>
        <taxon>Brassicales</taxon>
        <taxon>Brassicaceae</taxon>
        <taxon>Brassiceae</taxon>
        <taxon>Brassica</taxon>
    </lineage>
</organism>
<dbReference type="Proteomes" id="UP000032141">
    <property type="component" value="Chromosome C5"/>
</dbReference>
<dbReference type="GO" id="GO:0003676">
    <property type="term" value="F:nucleic acid binding"/>
    <property type="evidence" value="ECO:0007669"/>
    <property type="project" value="InterPro"/>
</dbReference>
<evidence type="ECO:0000259" key="1">
    <source>
        <dbReference type="Pfam" id="PF13456"/>
    </source>
</evidence>
<dbReference type="InterPro" id="IPR036397">
    <property type="entry name" value="RNaseH_sf"/>
</dbReference>
<dbReference type="Pfam" id="PF13456">
    <property type="entry name" value="RVT_3"/>
    <property type="match status" value="1"/>
</dbReference>
<dbReference type="eggNOG" id="KOG1075">
    <property type="taxonomic scope" value="Eukaryota"/>
</dbReference>